<organism evidence="1 2">
    <name type="scientific">Pistacia atlantica</name>
    <dbReference type="NCBI Taxonomy" id="434234"/>
    <lineage>
        <taxon>Eukaryota</taxon>
        <taxon>Viridiplantae</taxon>
        <taxon>Streptophyta</taxon>
        <taxon>Embryophyta</taxon>
        <taxon>Tracheophyta</taxon>
        <taxon>Spermatophyta</taxon>
        <taxon>Magnoliopsida</taxon>
        <taxon>eudicotyledons</taxon>
        <taxon>Gunneridae</taxon>
        <taxon>Pentapetalae</taxon>
        <taxon>rosids</taxon>
        <taxon>malvids</taxon>
        <taxon>Sapindales</taxon>
        <taxon>Anacardiaceae</taxon>
        <taxon>Pistacia</taxon>
    </lineage>
</organism>
<sequence length="18" mass="2308">MLMNWPVCLFRRKQGWKN</sequence>
<dbReference type="EMBL" id="CM047897">
    <property type="protein sequence ID" value="KAJ0110540.1"/>
    <property type="molecule type" value="Genomic_DNA"/>
</dbReference>
<protein>
    <submittedName>
        <fullName evidence="1">Uncharacterized protein</fullName>
    </submittedName>
</protein>
<accession>A0ACC1C4A7</accession>
<comment type="caution">
    <text evidence="1">The sequence shown here is derived from an EMBL/GenBank/DDBJ whole genome shotgun (WGS) entry which is preliminary data.</text>
</comment>
<gene>
    <name evidence="1" type="ORF">Patl1_02266</name>
</gene>
<name>A0ACC1C4A7_9ROSI</name>
<reference evidence="2" key="1">
    <citation type="journal article" date="2023" name="G3 (Bethesda)">
        <title>Genome assembly and association tests identify interacting loci associated with vigor, precocity, and sex in interspecific pistachio rootstocks.</title>
        <authorList>
            <person name="Palmer W."/>
            <person name="Jacygrad E."/>
            <person name="Sagayaradj S."/>
            <person name="Cavanaugh K."/>
            <person name="Han R."/>
            <person name="Bertier L."/>
            <person name="Beede B."/>
            <person name="Kafkas S."/>
            <person name="Golino D."/>
            <person name="Preece J."/>
            <person name="Michelmore R."/>
        </authorList>
    </citation>
    <scope>NUCLEOTIDE SEQUENCE [LARGE SCALE GENOMIC DNA]</scope>
</reference>
<proteinExistence type="predicted"/>
<dbReference type="Proteomes" id="UP001164250">
    <property type="component" value="Chromosome 1"/>
</dbReference>
<evidence type="ECO:0000313" key="2">
    <source>
        <dbReference type="Proteomes" id="UP001164250"/>
    </source>
</evidence>
<evidence type="ECO:0000313" key="1">
    <source>
        <dbReference type="EMBL" id="KAJ0110540.1"/>
    </source>
</evidence>
<keyword evidence="2" id="KW-1185">Reference proteome</keyword>